<dbReference type="EMBL" id="MPPL01000001">
    <property type="protein sequence ID" value="OKS89560.1"/>
    <property type="molecule type" value="Genomic_DNA"/>
</dbReference>
<name>A0A1Q6A6B9_9SPHI</name>
<feature type="domain" description="UspA" evidence="2">
    <location>
        <begin position="4"/>
        <end position="154"/>
    </location>
</feature>
<evidence type="ECO:0000256" key="1">
    <source>
        <dbReference type="ARBA" id="ARBA00008791"/>
    </source>
</evidence>
<dbReference type="Gene3D" id="3.40.50.620">
    <property type="entry name" value="HUPs"/>
    <property type="match status" value="1"/>
</dbReference>
<dbReference type="PRINTS" id="PR01438">
    <property type="entry name" value="UNVRSLSTRESS"/>
</dbReference>
<comment type="similarity">
    <text evidence="1">Belongs to the universal stress protein A family.</text>
</comment>
<dbReference type="InterPro" id="IPR006015">
    <property type="entry name" value="Universal_stress_UspA"/>
</dbReference>
<gene>
    <name evidence="3" type="ORF">RG47T_5044</name>
</gene>
<organism evidence="3 4">
    <name type="scientific">Mucilaginibacter polytrichastri</name>
    <dbReference type="NCBI Taxonomy" id="1302689"/>
    <lineage>
        <taxon>Bacteria</taxon>
        <taxon>Pseudomonadati</taxon>
        <taxon>Bacteroidota</taxon>
        <taxon>Sphingobacteriia</taxon>
        <taxon>Sphingobacteriales</taxon>
        <taxon>Sphingobacteriaceae</taxon>
        <taxon>Mucilaginibacter</taxon>
    </lineage>
</organism>
<evidence type="ECO:0000313" key="4">
    <source>
        <dbReference type="Proteomes" id="UP000186720"/>
    </source>
</evidence>
<dbReference type="RefSeq" id="WP_074492683.1">
    <property type="nucleotide sequence ID" value="NZ_FPAM01000003.1"/>
</dbReference>
<keyword evidence="4" id="KW-1185">Reference proteome</keyword>
<dbReference type="CDD" id="cd00293">
    <property type="entry name" value="USP-like"/>
    <property type="match status" value="1"/>
</dbReference>
<dbReference type="AlphaFoldDB" id="A0A1Q6A6B9"/>
<dbReference type="InterPro" id="IPR006016">
    <property type="entry name" value="UspA"/>
</dbReference>
<dbReference type="PANTHER" id="PTHR46268:SF6">
    <property type="entry name" value="UNIVERSAL STRESS PROTEIN UP12"/>
    <property type="match status" value="1"/>
</dbReference>
<evidence type="ECO:0000259" key="2">
    <source>
        <dbReference type="Pfam" id="PF00582"/>
    </source>
</evidence>
<evidence type="ECO:0000313" key="3">
    <source>
        <dbReference type="EMBL" id="OKS89560.1"/>
    </source>
</evidence>
<comment type="caution">
    <text evidence="3">The sequence shown here is derived from an EMBL/GenBank/DDBJ whole genome shotgun (WGS) entry which is preliminary data.</text>
</comment>
<accession>A0A1Q6A6B9</accession>
<proteinExistence type="inferred from homology"/>
<dbReference type="OrthoDB" id="9788959at2"/>
<reference evidence="3 4" key="1">
    <citation type="submission" date="2016-11" db="EMBL/GenBank/DDBJ databases">
        <title>Whole Genome Sequencing of Mucilaginibacter polytrichastri RG4-7(T) isolated from the moss sample.</title>
        <authorList>
            <person name="Li Y."/>
        </authorList>
    </citation>
    <scope>NUCLEOTIDE SEQUENCE [LARGE SCALE GENOMIC DNA]</scope>
    <source>
        <strain evidence="3 4">RG4-7</strain>
    </source>
</reference>
<dbReference type="Pfam" id="PF00582">
    <property type="entry name" value="Usp"/>
    <property type="match status" value="1"/>
</dbReference>
<dbReference type="SUPFAM" id="SSF52402">
    <property type="entry name" value="Adenine nucleotide alpha hydrolases-like"/>
    <property type="match status" value="1"/>
</dbReference>
<dbReference type="PANTHER" id="PTHR46268">
    <property type="entry name" value="STRESS RESPONSE PROTEIN NHAX"/>
    <property type="match status" value="1"/>
</dbReference>
<protein>
    <recommendedName>
        <fullName evidence="2">UspA domain-containing protein</fullName>
    </recommendedName>
</protein>
<dbReference type="Proteomes" id="UP000186720">
    <property type="component" value="Unassembled WGS sequence"/>
</dbReference>
<sequence>MTTFKKILIGIDDSKFAKHAAKTGFDLAKQFGAAVGLVHIIEATYIPSPVTDTTIGMPIETGVSMVNVEMLDIQNHISDDIIESTIKAYGEGLEVTHFTDYSSTAEGIINCSKAFNADLIVIGTHSRTGLDRLLMGSVAEHVVRHAEMPVLVVPFKEEV</sequence>
<dbReference type="InterPro" id="IPR014729">
    <property type="entry name" value="Rossmann-like_a/b/a_fold"/>
</dbReference>